<reference evidence="1 2" key="2">
    <citation type="journal article" date="2013" name="Plant Cell Physiol.">
        <title>Rice Annotation Project Database (RAP-DB): an integrative and interactive database for rice genomics.</title>
        <authorList>
            <person name="Sakai H."/>
            <person name="Lee S.S."/>
            <person name="Tanaka T."/>
            <person name="Numa H."/>
            <person name="Kim J."/>
            <person name="Kawahara Y."/>
            <person name="Wakimoto H."/>
            <person name="Yang C.C."/>
            <person name="Iwamoto M."/>
            <person name="Abe T."/>
            <person name="Yamada Y."/>
            <person name="Muto A."/>
            <person name="Inokuchi H."/>
            <person name="Ikemura T."/>
            <person name="Matsumoto T."/>
            <person name="Sasaki T."/>
            <person name="Itoh T."/>
        </authorList>
    </citation>
    <scope>NUCLEOTIDE SEQUENCE [LARGE SCALE GENOMIC DNA]</scope>
    <source>
        <strain evidence="2">cv. Nipponbare</strain>
    </source>
</reference>
<dbReference type="PaxDb" id="39947-A0A0P0WG68"/>
<proteinExistence type="predicted"/>
<feature type="non-terminal residue" evidence="1">
    <location>
        <position position="1"/>
    </location>
</feature>
<dbReference type="Proteomes" id="UP000059680">
    <property type="component" value="Chromosome 4"/>
</dbReference>
<keyword evidence="2" id="KW-1185">Reference proteome</keyword>
<dbReference type="EMBL" id="AP014960">
    <property type="protein sequence ID" value="BAS91566.1"/>
    <property type="molecule type" value="Genomic_DNA"/>
</dbReference>
<reference evidence="1 2" key="3">
    <citation type="journal article" date="2013" name="Rice">
        <title>Improvement of the Oryza sativa Nipponbare reference genome using next generation sequence and optical map data.</title>
        <authorList>
            <person name="Kawahara Y."/>
            <person name="de la Bastide M."/>
            <person name="Hamilton J.P."/>
            <person name="Kanamori H."/>
            <person name="McCombie W.R."/>
            <person name="Ouyang S."/>
            <person name="Schwartz D.C."/>
            <person name="Tanaka T."/>
            <person name="Wu J."/>
            <person name="Zhou S."/>
            <person name="Childs K.L."/>
            <person name="Davidson R.M."/>
            <person name="Lin H."/>
            <person name="Quesada-Ocampo L."/>
            <person name="Vaillancourt B."/>
            <person name="Sakai H."/>
            <person name="Lee S.S."/>
            <person name="Kim J."/>
            <person name="Numa H."/>
            <person name="Itoh T."/>
            <person name="Buell C.R."/>
            <person name="Matsumoto T."/>
        </authorList>
    </citation>
    <scope>NUCLEOTIDE SEQUENCE [LARGE SCALE GENOMIC DNA]</scope>
    <source>
        <strain evidence="2">cv. Nipponbare</strain>
    </source>
</reference>
<reference evidence="2" key="1">
    <citation type="journal article" date="2005" name="Nature">
        <title>The map-based sequence of the rice genome.</title>
        <authorList>
            <consortium name="International rice genome sequencing project (IRGSP)"/>
            <person name="Matsumoto T."/>
            <person name="Wu J."/>
            <person name="Kanamori H."/>
            <person name="Katayose Y."/>
            <person name="Fujisawa M."/>
            <person name="Namiki N."/>
            <person name="Mizuno H."/>
            <person name="Yamamoto K."/>
            <person name="Antonio B.A."/>
            <person name="Baba T."/>
            <person name="Sakata K."/>
            <person name="Nagamura Y."/>
            <person name="Aoki H."/>
            <person name="Arikawa K."/>
            <person name="Arita K."/>
            <person name="Bito T."/>
            <person name="Chiden Y."/>
            <person name="Fujitsuka N."/>
            <person name="Fukunaka R."/>
            <person name="Hamada M."/>
            <person name="Harada C."/>
            <person name="Hayashi A."/>
            <person name="Hijishita S."/>
            <person name="Honda M."/>
            <person name="Hosokawa S."/>
            <person name="Ichikawa Y."/>
            <person name="Idonuma A."/>
            <person name="Iijima M."/>
            <person name="Ikeda M."/>
            <person name="Ikeno M."/>
            <person name="Ito K."/>
            <person name="Ito S."/>
            <person name="Ito T."/>
            <person name="Ito Y."/>
            <person name="Ito Y."/>
            <person name="Iwabuchi A."/>
            <person name="Kamiya K."/>
            <person name="Karasawa W."/>
            <person name="Kurita K."/>
            <person name="Katagiri S."/>
            <person name="Kikuta A."/>
            <person name="Kobayashi H."/>
            <person name="Kobayashi N."/>
            <person name="Machita K."/>
            <person name="Maehara T."/>
            <person name="Masukawa M."/>
            <person name="Mizubayashi T."/>
            <person name="Mukai Y."/>
            <person name="Nagasaki H."/>
            <person name="Nagata Y."/>
            <person name="Naito S."/>
            <person name="Nakashima M."/>
            <person name="Nakama Y."/>
            <person name="Nakamichi Y."/>
            <person name="Nakamura M."/>
            <person name="Meguro A."/>
            <person name="Negishi M."/>
            <person name="Ohta I."/>
            <person name="Ohta T."/>
            <person name="Okamoto M."/>
            <person name="Ono N."/>
            <person name="Saji S."/>
            <person name="Sakaguchi M."/>
            <person name="Sakai K."/>
            <person name="Shibata M."/>
            <person name="Shimokawa T."/>
            <person name="Song J."/>
            <person name="Takazaki Y."/>
            <person name="Terasawa K."/>
            <person name="Tsugane M."/>
            <person name="Tsuji K."/>
            <person name="Ueda S."/>
            <person name="Waki K."/>
            <person name="Yamagata H."/>
            <person name="Yamamoto M."/>
            <person name="Yamamoto S."/>
            <person name="Yamane H."/>
            <person name="Yoshiki S."/>
            <person name="Yoshihara R."/>
            <person name="Yukawa K."/>
            <person name="Zhong H."/>
            <person name="Yano M."/>
            <person name="Yuan Q."/>
            <person name="Ouyang S."/>
            <person name="Liu J."/>
            <person name="Jones K.M."/>
            <person name="Gansberger K."/>
            <person name="Moffat K."/>
            <person name="Hill J."/>
            <person name="Bera J."/>
            <person name="Fadrosh D."/>
            <person name="Jin S."/>
            <person name="Johri S."/>
            <person name="Kim M."/>
            <person name="Overton L."/>
            <person name="Reardon M."/>
            <person name="Tsitrin T."/>
            <person name="Vuong H."/>
            <person name="Weaver B."/>
            <person name="Ciecko A."/>
            <person name="Tallon L."/>
            <person name="Jackson J."/>
            <person name="Pai G."/>
            <person name="Aken S.V."/>
            <person name="Utterback T."/>
            <person name="Reidmuller S."/>
            <person name="Feldblyum T."/>
            <person name="Hsiao J."/>
            <person name="Zismann V."/>
            <person name="Iobst S."/>
            <person name="de Vazeille A.R."/>
            <person name="Buell C.R."/>
            <person name="Ying K."/>
            <person name="Li Y."/>
            <person name="Lu T."/>
            <person name="Huang Y."/>
            <person name="Zhao Q."/>
            <person name="Feng Q."/>
            <person name="Zhang L."/>
            <person name="Zhu J."/>
            <person name="Weng Q."/>
            <person name="Mu J."/>
            <person name="Lu Y."/>
            <person name="Fan D."/>
            <person name="Liu Y."/>
            <person name="Guan J."/>
            <person name="Zhang Y."/>
            <person name="Yu S."/>
            <person name="Liu X."/>
            <person name="Zhang Y."/>
            <person name="Hong G."/>
            <person name="Han B."/>
            <person name="Choisne N."/>
            <person name="Demange N."/>
            <person name="Orjeda G."/>
            <person name="Samain S."/>
            <person name="Cattolico L."/>
            <person name="Pelletier E."/>
            <person name="Couloux A."/>
            <person name="Segurens B."/>
            <person name="Wincker P."/>
            <person name="D'Hont A."/>
            <person name="Scarpelli C."/>
            <person name="Weissenbach J."/>
            <person name="Salanoubat M."/>
            <person name="Quetier F."/>
            <person name="Yu Y."/>
            <person name="Kim H.R."/>
            <person name="Rambo T."/>
            <person name="Currie J."/>
            <person name="Collura K."/>
            <person name="Luo M."/>
            <person name="Yang T."/>
            <person name="Ammiraju J.S.S."/>
            <person name="Engler F."/>
            <person name="Soderlund C."/>
            <person name="Wing R.A."/>
            <person name="Palmer L.E."/>
            <person name="de la Bastide M."/>
            <person name="Spiegel L."/>
            <person name="Nascimento L."/>
            <person name="Zutavern T."/>
            <person name="O'Shaughnessy A."/>
            <person name="Dike S."/>
            <person name="Dedhia N."/>
            <person name="Preston R."/>
            <person name="Balija V."/>
            <person name="McCombie W.R."/>
            <person name="Chow T."/>
            <person name="Chen H."/>
            <person name="Chung M."/>
            <person name="Chen C."/>
            <person name="Shaw J."/>
            <person name="Wu H."/>
            <person name="Hsiao K."/>
            <person name="Chao Y."/>
            <person name="Chu M."/>
            <person name="Cheng C."/>
            <person name="Hour A."/>
            <person name="Lee P."/>
            <person name="Lin S."/>
            <person name="Lin Y."/>
            <person name="Liou J."/>
            <person name="Liu S."/>
            <person name="Hsing Y."/>
            <person name="Raghuvanshi S."/>
            <person name="Mohanty A."/>
            <person name="Bharti A.K."/>
            <person name="Gaur A."/>
            <person name="Gupta V."/>
            <person name="Kumar D."/>
            <person name="Ravi V."/>
            <person name="Vij S."/>
            <person name="Kapur A."/>
            <person name="Khurana P."/>
            <person name="Khurana P."/>
            <person name="Khurana J.P."/>
            <person name="Tyagi A.K."/>
            <person name="Gaikwad K."/>
            <person name="Singh A."/>
            <person name="Dalal V."/>
            <person name="Srivastava S."/>
            <person name="Dixit A."/>
            <person name="Pal A.K."/>
            <person name="Ghazi I.A."/>
            <person name="Yadav M."/>
            <person name="Pandit A."/>
            <person name="Bhargava A."/>
            <person name="Sureshbabu K."/>
            <person name="Batra K."/>
            <person name="Sharma T.R."/>
            <person name="Mohapatra T."/>
            <person name="Singh N.K."/>
            <person name="Messing J."/>
            <person name="Nelson A.B."/>
            <person name="Fuks G."/>
            <person name="Kavchok S."/>
            <person name="Keizer G."/>
            <person name="Linton E."/>
            <person name="Llaca V."/>
            <person name="Song R."/>
            <person name="Tanyolac B."/>
            <person name="Young S."/>
            <person name="Ho-Il K."/>
            <person name="Hahn J.H."/>
            <person name="Sangsakoo G."/>
            <person name="Vanavichit A."/>
            <person name="de Mattos Luiz.A.T."/>
            <person name="Zimmer P.D."/>
            <person name="Malone G."/>
            <person name="Dellagostin O."/>
            <person name="de Oliveira A.C."/>
            <person name="Bevan M."/>
            <person name="Bancroft I."/>
            <person name="Minx P."/>
            <person name="Cordum H."/>
            <person name="Wilson R."/>
            <person name="Cheng Z."/>
            <person name="Jin W."/>
            <person name="Jiang J."/>
            <person name="Leong S.A."/>
            <person name="Iwama H."/>
            <person name="Gojobori T."/>
            <person name="Itoh T."/>
            <person name="Niimura Y."/>
            <person name="Fujii Y."/>
            <person name="Habara T."/>
            <person name="Sakai H."/>
            <person name="Sato Y."/>
            <person name="Wilson G."/>
            <person name="Kumar K."/>
            <person name="McCouch S."/>
            <person name="Juretic N."/>
            <person name="Hoen D."/>
            <person name="Wright S."/>
            <person name="Bruskiewich R."/>
            <person name="Bureau T."/>
            <person name="Miyao A."/>
            <person name="Hirochika H."/>
            <person name="Nishikawa T."/>
            <person name="Kadowaki K."/>
            <person name="Sugiura M."/>
            <person name="Burr B."/>
            <person name="Sasaki T."/>
        </authorList>
    </citation>
    <scope>NUCLEOTIDE SEQUENCE [LARGE SCALE GENOMIC DNA]</scope>
    <source>
        <strain evidence="2">cv. Nipponbare</strain>
    </source>
</reference>
<gene>
    <name evidence="1" type="ordered locus">Os04g0671250</name>
    <name evidence="1" type="ORF">OSNPB_040671250</name>
</gene>
<dbReference type="InParanoid" id="A0A0P0WG68"/>
<protein>
    <submittedName>
        <fullName evidence="1">Os04g0671250 protein</fullName>
    </submittedName>
</protein>
<sequence length="98" mass="10277">SGPANLKGSNDSGHLLVGLDLDEVRDALLHQDALPALIGGGDPRRVGAVDGPRVVGAGRLAGEVEVLHRCGEPRRHVGRLPDQVARVGTQRVRVRTPA</sequence>
<evidence type="ECO:0000313" key="2">
    <source>
        <dbReference type="Proteomes" id="UP000059680"/>
    </source>
</evidence>
<name>A0A0P0WG68_ORYSJ</name>
<dbReference type="Gramene" id="Os04t0671250-00">
    <property type="protein sequence ID" value="Os04t0671250-00"/>
    <property type="gene ID" value="Os04g0671250"/>
</dbReference>
<organism evidence="1 2">
    <name type="scientific">Oryza sativa subsp. japonica</name>
    <name type="common">Rice</name>
    <dbReference type="NCBI Taxonomy" id="39947"/>
    <lineage>
        <taxon>Eukaryota</taxon>
        <taxon>Viridiplantae</taxon>
        <taxon>Streptophyta</taxon>
        <taxon>Embryophyta</taxon>
        <taxon>Tracheophyta</taxon>
        <taxon>Spermatophyta</taxon>
        <taxon>Magnoliopsida</taxon>
        <taxon>Liliopsida</taxon>
        <taxon>Poales</taxon>
        <taxon>Poaceae</taxon>
        <taxon>BOP clade</taxon>
        <taxon>Oryzoideae</taxon>
        <taxon>Oryzeae</taxon>
        <taxon>Oryzinae</taxon>
        <taxon>Oryza</taxon>
        <taxon>Oryza sativa</taxon>
    </lineage>
</organism>
<accession>A0A0P0WG68</accession>
<evidence type="ECO:0000313" key="1">
    <source>
        <dbReference type="EMBL" id="BAS91566.1"/>
    </source>
</evidence>
<dbReference type="AlphaFoldDB" id="A0A0P0WG68"/>